<dbReference type="AlphaFoldDB" id="A0A151R9N9"/>
<keyword evidence="1" id="KW-1133">Transmembrane helix</keyword>
<dbReference type="Gramene" id="C.cajan_34375.t">
    <property type="protein sequence ID" value="C.cajan_34375.t.cds1"/>
    <property type="gene ID" value="C.cajan_34375"/>
</dbReference>
<dbReference type="Proteomes" id="UP000075243">
    <property type="component" value="Unassembled WGS sequence"/>
</dbReference>
<evidence type="ECO:0000313" key="3">
    <source>
        <dbReference type="Proteomes" id="UP000075243"/>
    </source>
</evidence>
<keyword evidence="3" id="KW-1185">Reference proteome</keyword>
<organism evidence="2 3">
    <name type="scientific">Cajanus cajan</name>
    <name type="common">Pigeon pea</name>
    <name type="synonym">Cajanus indicus</name>
    <dbReference type="NCBI Taxonomy" id="3821"/>
    <lineage>
        <taxon>Eukaryota</taxon>
        <taxon>Viridiplantae</taxon>
        <taxon>Streptophyta</taxon>
        <taxon>Embryophyta</taxon>
        <taxon>Tracheophyta</taxon>
        <taxon>Spermatophyta</taxon>
        <taxon>Magnoliopsida</taxon>
        <taxon>eudicotyledons</taxon>
        <taxon>Gunneridae</taxon>
        <taxon>Pentapetalae</taxon>
        <taxon>rosids</taxon>
        <taxon>fabids</taxon>
        <taxon>Fabales</taxon>
        <taxon>Fabaceae</taxon>
        <taxon>Papilionoideae</taxon>
        <taxon>50 kb inversion clade</taxon>
        <taxon>NPAAA clade</taxon>
        <taxon>indigoferoid/millettioid clade</taxon>
        <taxon>Phaseoleae</taxon>
        <taxon>Cajanus</taxon>
    </lineage>
</organism>
<keyword evidence="1" id="KW-0812">Transmembrane</keyword>
<evidence type="ECO:0000313" key="2">
    <source>
        <dbReference type="EMBL" id="KYP39358.1"/>
    </source>
</evidence>
<reference evidence="2" key="1">
    <citation type="journal article" date="2012" name="Nat. Biotechnol.">
        <title>Draft genome sequence of pigeonpea (Cajanus cajan), an orphan legume crop of resource-poor farmers.</title>
        <authorList>
            <person name="Varshney R.K."/>
            <person name="Chen W."/>
            <person name="Li Y."/>
            <person name="Bharti A.K."/>
            <person name="Saxena R.K."/>
            <person name="Schlueter J.A."/>
            <person name="Donoghue M.T."/>
            <person name="Azam S."/>
            <person name="Fan G."/>
            <person name="Whaley A.M."/>
            <person name="Farmer A.D."/>
            <person name="Sheridan J."/>
            <person name="Iwata A."/>
            <person name="Tuteja R."/>
            <person name="Penmetsa R.V."/>
            <person name="Wu W."/>
            <person name="Upadhyaya H.D."/>
            <person name="Yang S.P."/>
            <person name="Shah T."/>
            <person name="Saxena K.B."/>
            <person name="Michael T."/>
            <person name="McCombie W.R."/>
            <person name="Yang B."/>
            <person name="Zhang G."/>
            <person name="Yang H."/>
            <person name="Wang J."/>
            <person name="Spillane C."/>
            <person name="Cook D.R."/>
            <person name="May G.D."/>
            <person name="Xu X."/>
            <person name="Jackson S.A."/>
        </authorList>
    </citation>
    <scope>NUCLEOTIDE SEQUENCE [LARGE SCALE GENOMIC DNA]</scope>
</reference>
<name>A0A151R9N9_CAJCA</name>
<feature type="transmembrane region" description="Helical" evidence="1">
    <location>
        <begin position="58"/>
        <end position="79"/>
    </location>
</feature>
<evidence type="ECO:0000256" key="1">
    <source>
        <dbReference type="SAM" id="Phobius"/>
    </source>
</evidence>
<proteinExistence type="predicted"/>
<gene>
    <name evidence="2" type="ORF">KK1_039336</name>
</gene>
<accession>A0A151R9N9</accession>
<sequence length="105" mass="12007">MMIILCYLLILWLVCPLHPVLQIFIVLTLIVAPCYYVPDLVGMASRVGVTCGFFKLPLIWFTVPGALALTLVCVLRSLLEIYLIRRYMHPRGQVREVSLDGFYSF</sequence>
<protein>
    <submittedName>
        <fullName evidence="2">Uncharacterized protein</fullName>
    </submittedName>
</protein>
<feature type="transmembrane region" description="Helical" evidence="1">
    <location>
        <begin position="7"/>
        <end position="38"/>
    </location>
</feature>
<keyword evidence="1" id="KW-0472">Membrane</keyword>
<dbReference type="EMBL" id="KQ483914">
    <property type="protein sequence ID" value="KYP39358.1"/>
    <property type="molecule type" value="Genomic_DNA"/>
</dbReference>